<protein>
    <submittedName>
        <fullName evidence="8">Transcription initiation factor TFIID subunit 11</fullName>
    </submittedName>
</protein>
<dbReference type="GO" id="GO:0046982">
    <property type="term" value="F:protein heterodimerization activity"/>
    <property type="evidence" value="ECO:0007669"/>
    <property type="project" value="InterPro"/>
</dbReference>
<evidence type="ECO:0000313" key="8">
    <source>
        <dbReference type="EMBL" id="OWF50737.1"/>
    </source>
</evidence>
<comment type="similarity">
    <text evidence="2">Belongs to the TAF11 family.</text>
</comment>
<evidence type="ECO:0000313" key="9">
    <source>
        <dbReference type="Proteomes" id="UP000242188"/>
    </source>
</evidence>
<dbReference type="GO" id="GO:0005669">
    <property type="term" value="C:transcription factor TFIID complex"/>
    <property type="evidence" value="ECO:0007669"/>
    <property type="project" value="InterPro"/>
</dbReference>
<keyword evidence="4" id="KW-0804">Transcription</keyword>
<dbReference type="OrthoDB" id="28335at2759"/>
<evidence type="ECO:0000259" key="7">
    <source>
        <dbReference type="Pfam" id="PF04719"/>
    </source>
</evidence>
<dbReference type="Pfam" id="PF04719">
    <property type="entry name" value="TAFII28"/>
    <property type="match status" value="1"/>
</dbReference>
<dbReference type="InterPro" id="IPR006809">
    <property type="entry name" value="TAFII28_dom"/>
</dbReference>
<dbReference type="Proteomes" id="UP000242188">
    <property type="component" value="Unassembled WGS sequence"/>
</dbReference>
<feature type="region of interest" description="Disordered" evidence="6">
    <location>
        <begin position="1"/>
        <end position="102"/>
    </location>
</feature>
<evidence type="ECO:0000256" key="2">
    <source>
        <dbReference type="ARBA" id="ARBA00009788"/>
    </source>
</evidence>
<evidence type="ECO:0000256" key="5">
    <source>
        <dbReference type="ARBA" id="ARBA00023242"/>
    </source>
</evidence>
<feature type="compositionally biased region" description="Basic and acidic residues" evidence="6">
    <location>
        <begin position="86"/>
        <end position="102"/>
    </location>
</feature>
<reference evidence="8 9" key="1">
    <citation type="journal article" date="2017" name="Nat. Ecol. Evol.">
        <title>Scallop genome provides insights into evolution of bilaterian karyotype and development.</title>
        <authorList>
            <person name="Wang S."/>
            <person name="Zhang J."/>
            <person name="Jiao W."/>
            <person name="Li J."/>
            <person name="Xun X."/>
            <person name="Sun Y."/>
            <person name="Guo X."/>
            <person name="Huan P."/>
            <person name="Dong B."/>
            <person name="Zhang L."/>
            <person name="Hu X."/>
            <person name="Sun X."/>
            <person name="Wang J."/>
            <person name="Zhao C."/>
            <person name="Wang Y."/>
            <person name="Wang D."/>
            <person name="Huang X."/>
            <person name="Wang R."/>
            <person name="Lv J."/>
            <person name="Li Y."/>
            <person name="Zhang Z."/>
            <person name="Liu B."/>
            <person name="Lu W."/>
            <person name="Hui Y."/>
            <person name="Liang J."/>
            <person name="Zhou Z."/>
            <person name="Hou R."/>
            <person name="Li X."/>
            <person name="Liu Y."/>
            <person name="Li H."/>
            <person name="Ning X."/>
            <person name="Lin Y."/>
            <person name="Zhao L."/>
            <person name="Xing Q."/>
            <person name="Dou J."/>
            <person name="Li Y."/>
            <person name="Mao J."/>
            <person name="Guo H."/>
            <person name="Dou H."/>
            <person name="Li T."/>
            <person name="Mu C."/>
            <person name="Jiang W."/>
            <person name="Fu Q."/>
            <person name="Fu X."/>
            <person name="Miao Y."/>
            <person name="Liu J."/>
            <person name="Yu Q."/>
            <person name="Li R."/>
            <person name="Liao H."/>
            <person name="Li X."/>
            <person name="Kong Y."/>
            <person name="Jiang Z."/>
            <person name="Chourrout D."/>
            <person name="Li R."/>
            <person name="Bao Z."/>
        </authorList>
    </citation>
    <scope>NUCLEOTIDE SEQUENCE [LARGE SCALE GENOMIC DNA]</scope>
    <source>
        <strain evidence="8 9">PY_sf001</strain>
    </source>
</reference>
<comment type="caution">
    <text evidence="8">The sequence shown here is derived from an EMBL/GenBank/DDBJ whole genome shotgun (WGS) entry which is preliminary data.</text>
</comment>
<dbReference type="AlphaFoldDB" id="A0A210QPT0"/>
<dbReference type="GO" id="GO:0016251">
    <property type="term" value="F:RNA polymerase II general transcription initiation factor activity"/>
    <property type="evidence" value="ECO:0007669"/>
    <property type="project" value="TreeGrafter"/>
</dbReference>
<feature type="compositionally biased region" description="Polar residues" evidence="6">
    <location>
        <begin position="1"/>
        <end position="11"/>
    </location>
</feature>
<sequence>MSANTPEKASTSFDDSISPSKDPSKSPASEKGESDHINEHSGHSESESDTSPEKSKSSHSIPGPSTHSDSQRERKTSGSSKAASESPDRKRKYEPTEEEIRVYRHKREKQEEERLKMQVLVSNFTEEQLNRYEMYRRAAFPKAAVKRLMQSITRSGVAQNVVIAMSGIAKVFVGEVVEEALDVMKQWGETGPIQPKHLRESVRRLKSS</sequence>
<keyword evidence="8" id="KW-0396">Initiation factor</keyword>
<dbReference type="FunFam" id="1.10.20.10:FF:000025">
    <property type="entry name" value="Transcription initiation factor TFIID subunit 11"/>
    <property type="match status" value="1"/>
</dbReference>
<comment type="subcellular location">
    <subcellularLocation>
        <location evidence="1">Nucleus</location>
    </subcellularLocation>
</comment>
<proteinExistence type="inferred from homology"/>
<dbReference type="PANTHER" id="PTHR13218">
    <property type="entry name" value="TRANSCRIPTION INITIATION FACTOR TFIID SUBUNIT 11-RELATED"/>
    <property type="match status" value="1"/>
</dbReference>
<dbReference type="InterPro" id="IPR009072">
    <property type="entry name" value="Histone-fold"/>
</dbReference>
<feature type="domain" description="TAFII28-like protein" evidence="7">
    <location>
        <begin position="119"/>
        <end position="204"/>
    </location>
</feature>
<evidence type="ECO:0000256" key="3">
    <source>
        <dbReference type="ARBA" id="ARBA00023015"/>
    </source>
</evidence>
<keyword evidence="5" id="KW-0539">Nucleus</keyword>
<dbReference type="SUPFAM" id="SSF47113">
    <property type="entry name" value="Histone-fold"/>
    <property type="match status" value="1"/>
</dbReference>
<dbReference type="Gene3D" id="1.10.20.10">
    <property type="entry name" value="Histone, subunit A"/>
    <property type="match status" value="1"/>
</dbReference>
<evidence type="ECO:0000256" key="6">
    <source>
        <dbReference type="SAM" id="MobiDB-lite"/>
    </source>
</evidence>
<keyword evidence="3" id="KW-0805">Transcription regulation</keyword>
<dbReference type="EMBL" id="NEDP02002474">
    <property type="protein sequence ID" value="OWF50737.1"/>
    <property type="molecule type" value="Genomic_DNA"/>
</dbReference>
<dbReference type="STRING" id="6573.A0A210QPT0"/>
<dbReference type="GO" id="GO:0051123">
    <property type="term" value="P:RNA polymerase II preinitiation complex assembly"/>
    <property type="evidence" value="ECO:0007669"/>
    <property type="project" value="InterPro"/>
</dbReference>
<feature type="compositionally biased region" description="Polar residues" evidence="6">
    <location>
        <begin position="58"/>
        <end position="68"/>
    </location>
</feature>
<keyword evidence="9" id="KW-1185">Reference proteome</keyword>
<feature type="compositionally biased region" description="Low complexity" evidence="6">
    <location>
        <begin position="12"/>
        <end position="21"/>
    </location>
</feature>
<accession>A0A210QPT0</accession>
<evidence type="ECO:0000256" key="1">
    <source>
        <dbReference type="ARBA" id="ARBA00004123"/>
    </source>
</evidence>
<evidence type="ECO:0000256" key="4">
    <source>
        <dbReference type="ARBA" id="ARBA00023163"/>
    </source>
</evidence>
<dbReference type="GO" id="GO:0003743">
    <property type="term" value="F:translation initiation factor activity"/>
    <property type="evidence" value="ECO:0007669"/>
    <property type="project" value="UniProtKB-KW"/>
</dbReference>
<dbReference type="CDD" id="cd08048">
    <property type="entry name" value="HFD_TAF11"/>
    <property type="match status" value="1"/>
</dbReference>
<keyword evidence="8" id="KW-0648">Protein biosynthesis</keyword>
<feature type="compositionally biased region" description="Basic and acidic residues" evidence="6">
    <location>
        <begin position="22"/>
        <end position="56"/>
    </location>
</feature>
<organism evidence="8 9">
    <name type="scientific">Mizuhopecten yessoensis</name>
    <name type="common">Japanese scallop</name>
    <name type="synonym">Patinopecten yessoensis</name>
    <dbReference type="NCBI Taxonomy" id="6573"/>
    <lineage>
        <taxon>Eukaryota</taxon>
        <taxon>Metazoa</taxon>
        <taxon>Spiralia</taxon>
        <taxon>Lophotrochozoa</taxon>
        <taxon>Mollusca</taxon>
        <taxon>Bivalvia</taxon>
        <taxon>Autobranchia</taxon>
        <taxon>Pteriomorphia</taxon>
        <taxon>Pectinida</taxon>
        <taxon>Pectinoidea</taxon>
        <taxon>Pectinidae</taxon>
        <taxon>Mizuhopecten</taxon>
    </lineage>
</organism>
<dbReference type="InterPro" id="IPR045127">
    <property type="entry name" value="TAF11-like"/>
</dbReference>
<gene>
    <name evidence="8" type="ORF">KP79_PYT18153</name>
</gene>
<name>A0A210QPT0_MIZYE</name>
<dbReference type="PANTHER" id="PTHR13218:SF8">
    <property type="entry name" value="TRANSCRIPTION INITIATION FACTOR TFIID SUBUNIT 11"/>
    <property type="match status" value="1"/>
</dbReference>